<reference evidence="2 3" key="1">
    <citation type="submission" date="2017-07" db="EMBL/GenBank/DDBJ databases">
        <authorList>
            <person name="Talla V."/>
            <person name="Backstrom N."/>
        </authorList>
    </citation>
    <scope>NUCLEOTIDE SEQUENCE [LARGE SCALE GENOMIC DNA]</scope>
</reference>
<feature type="compositionally biased region" description="Basic residues" evidence="1">
    <location>
        <begin position="1"/>
        <end position="15"/>
    </location>
</feature>
<dbReference type="EMBL" id="FZQP02000033">
    <property type="protein sequence ID" value="VVC86865.1"/>
    <property type="molecule type" value="Genomic_DNA"/>
</dbReference>
<feature type="compositionally biased region" description="Polar residues" evidence="1">
    <location>
        <begin position="19"/>
        <end position="28"/>
    </location>
</feature>
<accession>A0A5E4PP55</accession>
<evidence type="ECO:0000313" key="3">
    <source>
        <dbReference type="Proteomes" id="UP000324832"/>
    </source>
</evidence>
<evidence type="ECO:0000256" key="1">
    <source>
        <dbReference type="SAM" id="MobiDB-lite"/>
    </source>
</evidence>
<gene>
    <name evidence="2" type="ORF">LSINAPIS_LOCUS605</name>
</gene>
<protein>
    <recommendedName>
        <fullName evidence="4">Pre-C2HC domain-containing protein</fullName>
    </recommendedName>
</protein>
<name>A0A5E4PP55_9NEOP</name>
<organism evidence="2 3">
    <name type="scientific">Leptidea sinapis</name>
    <dbReference type="NCBI Taxonomy" id="189913"/>
    <lineage>
        <taxon>Eukaryota</taxon>
        <taxon>Metazoa</taxon>
        <taxon>Ecdysozoa</taxon>
        <taxon>Arthropoda</taxon>
        <taxon>Hexapoda</taxon>
        <taxon>Insecta</taxon>
        <taxon>Pterygota</taxon>
        <taxon>Neoptera</taxon>
        <taxon>Endopterygota</taxon>
        <taxon>Lepidoptera</taxon>
        <taxon>Glossata</taxon>
        <taxon>Ditrysia</taxon>
        <taxon>Papilionoidea</taxon>
        <taxon>Pieridae</taxon>
        <taxon>Dismorphiinae</taxon>
        <taxon>Leptidea</taxon>
    </lineage>
</organism>
<dbReference type="Proteomes" id="UP000324832">
    <property type="component" value="Unassembled WGS sequence"/>
</dbReference>
<dbReference type="AlphaFoldDB" id="A0A5E4PP55"/>
<keyword evidence="3" id="KW-1185">Reference proteome</keyword>
<proteinExistence type="predicted"/>
<evidence type="ECO:0000313" key="2">
    <source>
        <dbReference type="EMBL" id="VVC86865.1"/>
    </source>
</evidence>
<evidence type="ECO:0008006" key="4">
    <source>
        <dbReference type="Google" id="ProtNLM"/>
    </source>
</evidence>
<feature type="region of interest" description="Disordered" evidence="1">
    <location>
        <begin position="1"/>
        <end position="28"/>
    </location>
</feature>
<sequence>MVLQRSKRAVKIAKKSTRDLSSAGNEQENLPTQDEKIIVAVTGNEILSKQFKFAKILRSENILNITNIRYKSPFKIIIEFEDKKNAQKLIECKKIVEMGFRCQLLNDMGLSYGIIRNVDLDICDEETKGNLESDLEIVSVRRLKRTTITVEWVENKTIRIGFKGSCSGCWKFGHNIRFCPSRKIICPKCTGYHTNCEITVYKCIICKGKHMALDKSCPVFLKEQNNKTLE</sequence>